<feature type="compositionally biased region" description="Basic and acidic residues" evidence="1">
    <location>
        <begin position="1"/>
        <end position="10"/>
    </location>
</feature>
<feature type="region of interest" description="Disordered" evidence="1">
    <location>
        <begin position="121"/>
        <end position="148"/>
    </location>
</feature>
<dbReference type="RefSeq" id="WP_009541596.1">
    <property type="nucleotide sequence ID" value="NZ_ANHY01000015.1"/>
</dbReference>
<organism evidence="2 3">
    <name type="scientific">Caenispirillum salinarum AK4</name>
    <dbReference type="NCBI Taxonomy" id="1238182"/>
    <lineage>
        <taxon>Bacteria</taxon>
        <taxon>Pseudomonadati</taxon>
        <taxon>Pseudomonadota</taxon>
        <taxon>Alphaproteobacteria</taxon>
        <taxon>Rhodospirillales</taxon>
        <taxon>Novispirillaceae</taxon>
        <taxon>Caenispirillum</taxon>
    </lineage>
</organism>
<dbReference type="EMBL" id="ANHY01000015">
    <property type="protein sequence ID" value="EKV28728.1"/>
    <property type="molecule type" value="Genomic_DNA"/>
</dbReference>
<evidence type="ECO:0000313" key="3">
    <source>
        <dbReference type="Proteomes" id="UP000009881"/>
    </source>
</evidence>
<dbReference type="Proteomes" id="UP000009881">
    <property type="component" value="Unassembled WGS sequence"/>
</dbReference>
<proteinExistence type="predicted"/>
<accession>K9HE20</accession>
<gene>
    <name evidence="2" type="ORF">C882_0940</name>
</gene>
<dbReference type="AlphaFoldDB" id="K9HE20"/>
<name>K9HE20_9PROT</name>
<keyword evidence="3" id="KW-1185">Reference proteome</keyword>
<feature type="region of interest" description="Disordered" evidence="1">
    <location>
        <begin position="1"/>
        <end position="53"/>
    </location>
</feature>
<protein>
    <submittedName>
        <fullName evidence="2">Uncharacterized protein</fullName>
    </submittedName>
</protein>
<evidence type="ECO:0000313" key="2">
    <source>
        <dbReference type="EMBL" id="EKV28728.1"/>
    </source>
</evidence>
<comment type="caution">
    <text evidence="2">The sequence shown here is derived from an EMBL/GenBank/DDBJ whole genome shotgun (WGS) entry which is preliminary data.</text>
</comment>
<evidence type="ECO:0000256" key="1">
    <source>
        <dbReference type="SAM" id="MobiDB-lite"/>
    </source>
</evidence>
<sequence length="148" mass="15776">MSKDGPGFRDDDTESALHGNPAHGLPGTLPPAVRENLKRAAANRARPPADPLGTHRRRWLRRLVGWLARRFEAAALSAHRDAAADRHYAALLRRLEGDMLLREAGAPGPEAEAPDMGRAVGLEAAASTGDGSATPTGGNRRPTLRVVK</sequence>
<reference evidence="2 3" key="1">
    <citation type="journal article" date="2013" name="Genome Announc.">
        <title>Draft Genome Sequence of an Alphaproteobacterium, Caenispirillum salinarum AK4(T), Isolated from a Solar Saltern.</title>
        <authorList>
            <person name="Khatri I."/>
            <person name="Singh A."/>
            <person name="Korpole S."/>
            <person name="Pinnaka A.K."/>
            <person name="Subramanian S."/>
        </authorList>
    </citation>
    <scope>NUCLEOTIDE SEQUENCE [LARGE SCALE GENOMIC DNA]</scope>
    <source>
        <strain evidence="2 3">AK4</strain>
    </source>
</reference>